<reference evidence="3" key="1">
    <citation type="journal article" date="2019" name="Int. J. Syst. Evol. Microbiol.">
        <title>The Global Catalogue of Microorganisms (GCM) 10K type strain sequencing project: providing services to taxonomists for standard genome sequencing and annotation.</title>
        <authorList>
            <consortium name="The Broad Institute Genomics Platform"/>
            <consortium name="The Broad Institute Genome Sequencing Center for Infectious Disease"/>
            <person name="Wu L."/>
            <person name="Ma J."/>
        </authorList>
    </citation>
    <scope>NUCLEOTIDE SEQUENCE [LARGE SCALE GENOMIC DNA]</scope>
    <source>
        <strain evidence="3">JCM 17066</strain>
    </source>
</reference>
<proteinExistence type="predicted"/>
<feature type="region of interest" description="Disordered" evidence="1">
    <location>
        <begin position="1"/>
        <end position="55"/>
    </location>
</feature>
<keyword evidence="3" id="KW-1185">Reference proteome</keyword>
<evidence type="ECO:0000313" key="2">
    <source>
        <dbReference type="EMBL" id="MFC5475045.1"/>
    </source>
</evidence>
<dbReference type="EMBL" id="JBHSMT010000026">
    <property type="protein sequence ID" value="MFC5475045.1"/>
    <property type="molecule type" value="Genomic_DNA"/>
</dbReference>
<evidence type="ECO:0000313" key="3">
    <source>
        <dbReference type="Proteomes" id="UP001596045"/>
    </source>
</evidence>
<name>A0ABW0MBP9_9BURK</name>
<gene>
    <name evidence="2" type="ORF">ACFPM8_13870</name>
</gene>
<comment type="caution">
    <text evidence="2">The sequence shown here is derived from an EMBL/GenBank/DDBJ whole genome shotgun (WGS) entry which is preliminary data.</text>
</comment>
<dbReference type="Proteomes" id="UP001596045">
    <property type="component" value="Unassembled WGS sequence"/>
</dbReference>
<evidence type="ECO:0000256" key="1">
    <source>
        <dbReference type="SAM" id="MobiDB-lite"/>
    </source>
</evidence>
<protein>
    <submittedName>
        <fullName evidence="2">Uncharacterized protein</fullName>
    </submittedName>
</protein>
<feature type="compositionally biased region" description="Polar residues" evidence="1">
    <location>
        <begin position="44"/>
        <end position="55"/>
    </location>
</feature>
<dbReference type="RefSeq" id="WP_378998154.1">
    <property type="nucleotide sequence ID" value="NZ_JBHSMT010000026.1"/>
</dbReference>
<organism evidence="2 3">
    <name type="scientific">Paraherbaspirillum soli</name>
    <dbReference type="NCBI Taxonomy" id="631222"/>
    <lineage>
        <taxon>Bacteria</taxon>
        <taxon>Pseudomonadati</taxon>
        <taxon>Pseudomonadota</taxon>
        <taxon>Betaproteobacteria</taxon>
        <taxon>Burkholderiales</taxon>
        <taxon>Oxalobacteraceae</taxon>
        <taxon>Paraherbaspirillum</taxon>
    </lineage>
</organism>
<sequence>MMRINLPSFFKTSTSPVPGNDGPGLSGTSGNRSSASAPVRSETAPPNSDIRQTTGKMNLAQAKVLADLMRTSLGAPMAGGVLQREIATENFGAVNVSDVMNQYARDIGSKLSPREVETYINMGERLVHAIGNKEPGAGKELTVKGGDGRAFNVSSNLETTRAISWYLQAKAVMDNASPDRDPVVLGKGSMLMKDEGSKLFDFLNGSSNAYGRLSTHFNERSNSMPANLSNTGLAGGVAGMLKPGAAQKGIEDFSNRMPSGKGTVIFDKLKEKDGVPQLFLKWESVGMPSVFSKTVHADKEDGLKKALQRHIGAVGRCVTHSANFLHTITGTKKDVDWGVRREDVHKGASEHLYKDFKNIVAKVGKDKNLIKTMQAEGKEKGLDFMTDELEKMRTDMANSPGHEQTKTKIDDLLGKINKFHDEMGENLGLDRKGSEVHVSLNTAYLTSPASQPSVSKT</sequence>
<accession>A0ABW0MBP9</accession>